<feature type="region of interest" description="Disordered" evidence="14">
    <location>
        <begin position="551"/>
        <end position="636"/>
    </location>
</feature>
<comment type="caution">
    <text evidence="17">The sequence shown here is derived from an EMBL/GenBank/DDBJ whole genome shotgun (WGS) entry which is preliminary data.</text>
</comment>
<dbReference type="Pfam" id="PF06682">
    <property type="entry name" value="SARAF"/>
    <property type="match status" value="1"/>
</dbReference>
<evidence type="ECO:0000256" key="16">
    <source>
        <dbReference type="SAM" id="SignalP"/>
    </source>
</evidence>
<keyword evidence="10 15" id="KW-1133">Transmembrane helix</keyword>
<dbReference type="GO" id="GO:2001256">
    <property type="term" value="P:regulation of store-operated calcium entry"/>
    <property type="evidence" value="ECO:0007669"/>
    <property type="project" value="InterPro"/>
</dbReference>
<evidence type="ECO:0000256" key="13">
    <source>
        <dbReference type="ARBA" id="ARBA00031116"/>
    </source>
</evidence>
<evidence type="ECO:0000256" key="5">
    <source>
        <dbReference type="ARBA" id="ARBA00022568"/>
    </source>
</evidence>
<feature type="signal peptide" evidence="16">
    <location>
        <begin position="1"/>
        <end position="28"/>
    </location>
</feature>
<feature type="compositionally biased region" description="Low complexity" evidence="14">
    <location>
        <begin position="34"/>
        <end position="48"/>
    </location>
</feature>
<evidence type="ECO:0000256" key="7">
    <source>
        <dbReference type="ARBA" id="ARBA00022729"/>
    </source>
</evidence>
<keyword evidence="12 15" id="KW-0472">Membrane</keyword>
<feature type="chain" id="PRO_5012754473" description="Store-operated calcium entry-associated regulatory factor" evidence="16">
    <location>
        <begin position="29"/>
        <end position="765"/>
    </location>
</feature>
<name>A0A1V9X8M9_9ACAR</name>
<dbReference type="InParanoid" id="A0A1V9X8M9"/>
<dbReference type="EMBL" id="MNPL01019935">
    <property type="protein sequence ID" value="OQR69766.1"/>
    <property type="molecule type" value="Genomic_DNA"/>
</dbReference>
<organism evidence="17 18">
    <name type="scientific">Tropilaelaps mercedesae</name>
    <dbReference type="NCBI Taxonomy" id="418985"/>
    <lineage>
        <taxon>Eukaryota</taxon>
        <taxon>Metazoa</taxon>
        <taxon>Ecdysozoa</taxon>
        <taxon>Arthropoda</taxon>
        <taxon>Chelicerata</taxon>
        <taxon>Arachnida</taxon>
        <taxon>Acari</taxon>
        <taxon>Parasitiformes</taxon>
        <taxon>Mesostigmata</taxon>
        <taxon>Gamasina</taxon>
        <taxon>Dermanyssoidea</taxon>
        <taxon>Laelapidae</taxon>
        <taxon>Tropilaelaps</taxon>
    </lineage>
</organism>
<accession>A0A1V9X8M9</accession>
<evidence type="ECO:0000256" key="4">
    <source>
        <dbReference type="ARBA" id="ARBA00022448"/>
    </source>
</evidence>
<proteinExistence type="inferred from homology"/>
<dbReference type="PANTHER" id="PTHR15929:SF0">
    <property type="entry name" value="STORE-OPERATED CALCIUM ENTRY-ASSOCIATED REGULATORY FACTOR"/>
    <property type="match status" value="1"/>
</dbReference>
<feature type="compositionally biased region" description="Polar residues" evidence="14">
    <location>
        <begin position="176"/>
        <end position="186"/>
    </location>
</feature>
<feature type="region of interest" description="Disordered" evidence="14">
    <location>
        <begin position="30"/>
        <end position="57"/>
    </location>
</feature>
<evidence type="ECO:0000256" key="12">
    <source>
        <dbReference type="ARBA" id="ARBA00023136"/>
    </source>
</evidence>
<feature type="region of interest" description="Disordered" evidence="14">
    <location>
        <begin position="281"/>
        <end position="343"/>
    </location>
</feature>
<keyword evidence="5" id="KW-0109">Calcium transport</keyword>
<dbReference type="GO" id="GO:0005789">
    <property type="term" value="C:endoplasmic reticulum membrane"/>
    <property type="evidence" value="ECO:0007669"/>
    <property type="project" value="UniProtKB-SubCell"/>
</dbReference>
<sequence length="765" mass="80928">MSRPCAMGRAIRSVFSLLFLLAVGIAEADEQSPEVRSSGRSSPSTSHSAAPEVASDASASYNTRMALVSDVTNRFTVETAETSTSTSVRPASAESYTPDLPDHVDVVATDVASADDRRPPLVAGKSTIALAVVKPDAHQDISTSLPASGSDAPSANSTDDGYPPSSLPPAGDGRTTPWTPLNSSEQFFDGATPDASGEVPSRPPVARHINAEVLHPSIPPDRPDSLVSKDSVSQIYPLTVRPGGHAQPTADVNRPSLIRDASTLFTTTPATPVDGLAATKAREGAVDEAPGTGGSYDGNATEGQTTSRRPIDAGNRHSNDDDDSNASAAEKHGTQTHNATDHQLEYGRSFERVLLKDYTEFVAVRGRYTVRRRTKSTPQLECVAGCSDSLFPSEIRCTQHLHNGSTPQWQCTARLPKHVTLIIVSINCEGFDQTYDNFITNGSCFVKFSLQNRAHGAHVSDGEHSNRRSPGLEQFDARSFNPTNDNFVIYPYFIPAIVLVGGIVFVLMVFSCLCPREKEESPMPPMQPAPTPIYQPPQAQMNNQAMALQQQSFQNPHSNPHPFAPPTYGADYVPPAGPGFTAPQPPGQYPPGQYSPGQYPPGPSYPPGHYPSGQYPAAAPYAPPGQTATPVIQGQSNRSGGGLSGLGGLAVGAAAGGLAGYAIGSMMHHHGEHGSGEGGHESTTTADVEVQRDIDVIQEYPARGGMYGEADGGSRVDTYQQPTYASDQPVYASDQPSYVAPDTYEPPPLDAGGFGDDDFGGGDFD</sequence>
<evidence type="ECO:0000256" key="14">
    <source>
        <dbReference type="SAM" id="MobiDB-lite"/>
    </source>
</evidence>
<comment type="subcellular location">
    <subcellularLocation>
        <location evidence="1">Endoplasmic reticulum membrane</location>
        <topology evidence="1">Single-pass type I membrane protein</topology>
    </subcellularLocation>
</comment>
<evidence type="ECO:0000256" key="9">
    <source>
        <dbReference type="ARBA" id="ARBA00022837"/>
    </source>
</evidence>
<evidence type="ECO:0000256" key="10">
    <source>
        <dbReference type="ARBA" id="ARBA00022989"/>
    </source>
</evidence>
<gene>
    <name evidence="17" type="ORF">BIW11_12063</name>
</gene>
<comment type="similarity">
    <text evidence="2">Belongs to the SARAF family.</text>
</comment>
<keyword evidence="11" id="KW-0406">Ion transport</keyword>
<dbReference type="AlphaFoldDB" id="A0A1V9X8M9"/>
<evidence type="ECO:0000256" key="15">
    <source>
        <dbReference type="SAM" id="Phobius"/>
    </source>
</evidence>
<keyword evidence="18" id="KW-1185">Reference proteome</keyword>
<keyword evidence="8" id="KW-0256">Endoplasmic reticulum</keyword>
<dbReference type="STRING" id="418985.A0A1V9X8M9"/>
<protein>
    <recommendedName>
        <fullName evidence="3">Store-operated calcium entry-associated regulatory factor</fullName>
    </recommendedName>
    <alternativeName>
        <fullName evidence="13">Transmembrane protein 66</fullName>
    </alternativeName>
</protein>
<feature type="compositionally biased region" description="Basic and acidic residues" evidence="14">
    <location>
        <begin position="309"/>
        <end position="319"/>
    </location>
</feature>
<reference evidence="17 18" key="1">
    <citation type="journal article" date="2017" name="Gigascience">
        <title>Draft genome of the honey bee ectoparasitic mite, Tropilaelaps mercedesae, is shaped by the parasitic life history.</title>
        <authorList>
            <person name="Dong X."/>
            <person name="Armstrong S.D."/>
            <person name="Xia D."/>
            <person name="Makepeace B.L."/>
            <person name="Darby A.C."/>
            <person name="Kadowaki T."/>
        </authorList>
    </citation>
    <scope>NUCLEOTIDE SEQUENCE [LARGE SCALE GENOMIC DNA]</scope>
    <source>
        <strain evidence="17">Wuxi-XJTLU</strain>
    </source>
</reference>
<feature type="transmembrane region" description="Helical" evidence="15">
    <location>
        <begin position="489"/>
        <end position="513"/>
    </location>
</feature>
<evidence type="ECO:0000313" key="17">
    <source>
        <dbReference type="EMBL" id="OQR69766.1"/>
    </source>
</evidence>
<dbReference type="GO" id="GO:0006816">
    <property type="term" value="P:calcium ion transport"/>
    <property type="evidence" value="ECO:0007669"/>
    <property type="project" value="UniProtKB-KW"/>
</dbReference>
<feature type="compositionally biased region" description="Low complexity" evidence="14">
    <location>
        <begin position="610"/>
        <end position="630"/>
    </location>
</feature>
<evidence type="ECO:0000256" key="8">
    <source>
        <dbReference type="ARBA" id="ARBA00022824"/>
    </source>
</evidence>
<keyword evidence="4" id="KW-0813">Transport</keyword>
<feature type="region of interest" description="Disordered" evidence="14">
    <location>
        <begin position="457"/>
        <end position="477"/>
    </location>
</feature>
<feature type="compositionally biased region" description="Acidic residues" evidence="14">
    <location>
        <begin position="755"/>
        <end position="765"/>
    </location>
</feature>
<dbReference type="Proteomes" id="UP000192247">
    <property type="component" value="Unassembled WGS sequence"/>
</dbReference>
<feature type="compositionally biased region" description="Polar residues" evidence="14">
    <location>
        <begin position="717"/>
        <end position="726"/>
    </location>
</feature>
<dbReference type="OrthoDB" id="10659316at2759"/>
<feature type="compositionally biased region" description="Low complexity" evidence="14">
    <location>
        <begin position="79"/>
        <end position="88"/>
    </location>
</feature>
<keyword evidence="9" id="KW-0106">Calcium</keyword>
<evidence type="ECO:0000256" key="6">
    <source>
        <dbReference type="ARBA" id="ARBA00022692"/>
    </source>
</evidence>
<evidence type="ECO:0000313" key="18">
    <source>
        <dbReference type="Proteomes" id="UP000192247"/>
    </source>
</evidence>
<evidence type="ECO:0000256" key="11">
    <source>
        <dbReference type="ARBA" id="ARBA00023065"/>
    </source>
</evidence>
<evidence type="ECO:0000256" key="3">
    <source>
        <dbReference type="ARBA" id="ARBA00016584"/>
    </source>
</evidence>
<feature type="compositionally biased region" description="Basic and acidic residues" evidence="14">
    <location>
        <begin position="329"/>
        <end position="343"/>
    </location>
</feature>
<evidence type="ECO:0000256" key="2">
    <source>
        <dbReference type="ARBA" id="ARBA00006833"/>
    </source>
</evidence>
<dbReference type="PANTHER" id="PTHR15929">
    <property type="entry name" value="STORE-OPERATED CALCIUM ENTRY-ASSOCIATED REGULATORY FACTOR"/>
    <property type="match status" value="1"/>
</dbReference>
<dbReference type="InterPro" id="IPR009567">
    <property type="entry name" value="SARAF"/>
</dbReference>
<feature type="compositionally biased region" description="Pro residues" evidence="14">
    <location>
        <begin position="598"/>
        <end position="609"/>
    </location>
</feature>
<feature type="compositionally biased region" description="Polar residues" evidence="14">
    <location>
        <begin position="140"/>
        <end position="159"/>
    </location>
</feature>
<feature type="region of interest" description="Disordered" evidence="14">
    <location>
        <begin position="79"/>
        <end position="101"/>
    </location>
</feature>
<keyword evidence="6 15" id="KW-0812">Transmembrane</keyword>
<feature type="region of interest" description="Disordered" evidence="14">
    <location>
        <begin position="140"/>
        <end position="203"/>
    </location>
</feature>
<keyword evidence="7 16" id="KW-0732">Signal</keyword>
<feature type="region of interest" description="Disordered" evidence="14">
    <location>
        <begin position="704"/>
        <end position="765"/>
    </location>
</feature>
<evidence type="ECO:0000256" key="1">
    <source>
        <dbReference type="ARBA" id="ARBA00004115"/>
    </source>
</evidence>